<dbReference type="RefSeq" id="WP_020441925.1">
    <property type="nucleotide sequence ID" value="NC_021663.1"/>
</dbReference>
<feature type="region of interest" description="Disordered" evidence="5">
    <location>
        <begin position="34"/>
        <end position="55"/>
    </location>
</feature>
<dbReference type="Proteomes" id="UP000014809">
    <property type="component" value="Chromosome"/>
</dbReference>
<evidence type="ECO:0000256" key="1">
    <source>
        <dbReference type="ARBA" id="ARBA00009175"/>
    </source>
</evidence>
<dbReference type="GO" id="GO:0015689">
    <property type="term" value="P:molybdate ion transport"/>
    <property type="evidence" value="ECO:0007669"/>
    <property type="project" value="InterPro"/>
</dbReference>
<evidence type="ECO:0000256" key="4">
    <source>
        <dbReference type="PIRSR" id="PIRSR004846-1"/>
    </source>
</evidence>
<proteinExistence type="inferred from homology"/>
<accession>S4XGA9</accession>
<keyword evidence="8" id="KW-1185">Reference proteome</keyword>
<keyword evidence="4" id="KW-0500">Molybdenum</keyword>
<dbReference type="eggNOG" id="COG0725">
    <property type="taxonomic scope" value="Bacteria"/>
</dbReference>
<dbReference type="OrthoDB" id="9785015at2"/>
<dbReference type="STRING" id="1200352.A606_09660"/>
<name>S4XGA9_9CORY</name>
<dbReference type="PIRSF" id="PIRSF004846">
    <property type="entry name" value="ModA"/>
    <property type="match status" value="1"/>
</dbReference>
<evidence type="ECO:0000256" key="5">
    <source>
        <dbReference type="SAM" id="MobiDB-lite"/>
    </source>
</evidence>
<feature type="compositionally biased region" description="Low complexity" evidence="5">
    <location>
        <begin position="37"/>
        <end position="55"/>
    </location>
</feature>
<dbReference type="Pfam" id="PF13531">
    <property type="entry name" value="SBP_bac_11"/>
    <property type="match status" value="1"/>
</dbReference>
<dbReference type="InterPro" id="IPR005950">
    <property type="entry name" value="ModA"/>
</dbReference>
<evidence type="ECO:0000256" key="3">
    <source>
        <dbReference type="ARBA" id="ARBA00022729"/>
    </source>
</evidence>
<dbReference type="GO" id="GO:0046872">
    <property type="term" value="F:metal ion binding"/>
    <property type="evidence" value="ECO:0007669"/>
    <property type="project" value="UniProtKB-KW"/>
</dbReference>
<dbReference type="PANTHER" id="PTHR30632:SF0">
    <property type="entry name" value="SULFATE-BINDING PROTEIN"/>
    <property type="match status" value="1"/>
</dbReference>
<evidence type="ECO:0000313" key="8">
    <source>
        <dbReference type="Proteomes" id="UP000014809"/>
    </source>
</evidence>
<dbReference type="PANTHER" id="PTHR30632">
    <property type="entry name" value="MOLYBDATE-BINDING PERIPLASMIC PROTEIN"/>
    <property type="match status" value="1"/>
</dbReference>
<evidence type="ECO:0000256" key="6">
    <source>
        <dbReference type="SAM" id="SignalP"/>
    </source>
</evidence>
<evidence type="ECO:0000313" key="7">
    <source>
        <dbReference type="EMBL" id="AGP31571.1"/>
    </source>
</evidence>
<comment type="similarity">
    <text evidence="1">Belongs to the bacterial solute-binding protein ModA family.</text>
</comment>
<reference evidence="7 8" key="1">
    <citation type="submission" date="2012-06" db="EMBL/GenBank/DDBJ databases">
        <title>Complete genome sequence of Corynebacterium terpenotabidum Y-11 (=DSM 44721).</title>
        <authorList>
            <person name="Ruckert C."/>
            <person name="Albersmeier A."/>
            <person name="Al-Dilaimi A."/>
            <person name="Szczepanowski R."/>
            <person name="Kalinowski J."/>
        </authorList>
    </citation>
    <scope>NUCLEOTIDE SEQUENCE [LARGE SCALE GENOMIC DNA]</scope>
    <source>
        <strain evidence="7 8">Y-11</strain>
    </source>
</reference>
<feature type="signal peptide" evidence="6">
    <location>
        <begin position="1"/>
        <end position="29"/>
    </location>
</feature>
<gene>
    <name evidence="7" type="ORF">A606_09660</name>
</gene>
<dbReference type="PATRIC" id="fig|1200352.3.peg.1966"/>
<feature type="binding site" evidence="4">
    <location>
        <position position="202"/>
    </location>
    <ligand>
        <name>molybdate</name>
        <dbReference type="ChEBI" id="CHEBI:36264"/>
    </ligand>
</feature>
<keyword evidence="2 4" id="KW-0479">Metal-binding</keyword>
<dbReference type="HOGENOM" id="CLU_065520_0_1_11"/>
<dbReference type="InterPro" id="IPR050682">
    <property type="entry name" value="ModA/WtpA"/>
</dbReference>
<feature type="binding site" evidence="4">
    <location>
        <position position="68"/>
    </location>
    <ligand>
        <name>molybdate</name>
        <dbReference type="ChEBI" id="CHEBI:36264"/>
    </ligand>
</feature>
<evidence type="ECO:0000256" key="2">
    <source>
        <dbReference type="ARBA" id="ARBA00022723"/>
    </source>
</evidence>
<sequence>MTRTFHLTRSALIAVVAMLAALVLLTATACSNSQQDSTQGTASGAASGAASADSGDSHGQVTVFAAASLKNVGDELAEAFAADGHDGAEITFNFAGSSKLVQQIEQGAEADLFISADESNMATATELPEFEDADPQVIATNRLVLATAPGNLGSITDLSDLKTNDKLRIALCADGVPCGTLAHEYLESAGVTLNNPTEEANVSDVATKVSTGDVDAGFIYSTDAQALQENLTDSQGQIIVLDLPGIEDNSYPAALTRDGEENQTAQDFLAWLQTDTAQEILAQYGFGSPA</sequence>
<feature type="binding site" evidence="4">
    <location>
        <position position="97"/>
    </location>
    <ligand>
        <name>molybdate</name>
        <dbReference type="ChEBI" id="CHEBI:36264"/>
    </ligand>
</feature>
<dbReference type="KEGG" id="cter:A606_09660"/>
<dbReference type="SUPFAM" id="SSF53850">
    <property type="entry name" value="Periplasmic binding protein-like II"/>
    <property type="match status" value="1"/>
</dbReference>
<feature type="binding site" evidence="4">
    <location>
        <position position="220"/>
    </location>
    <ligand>
        <name>molybdate</name>
        <dbReference type="ChEBI" id="CHEBI:36264"/>
    </ligand>
</feature>
<organism evidence="7 8">
    <name type="scientific">Corynebacterium terpenotabidum Y-11</name>
    <dbReference type="NCBI Taxonomy" id="1200352"/>
    <lineage>
        <taxon>Bacteria</taxon>
        <taxon>Bacillati</taxon>
        <taxon>Actinomycetota</taxon>
        <taxon>Actinomycetes</taxon>
        <taxon>Mycobacteriales</taxon>
        <taxon>Corynebacteriaceae</taxon>
        <taxon>Corynebacterium</taxon>
    </lineage>
</organism>
<dbReference type="GO" id="GO:0030973">
    <property type="term" value="F:molybdate ion binding"/>
    <property type="evidence" value="ECO:0007669"/>
    <property type="project" value="TreeGrafter"/>
</dbReference>
<dbReference type="AlphaFoldDB" id="S4XGA9"/>
<keyword evidence="3 6" id="KW-0732">Signal</keyword>
<feature type="chain" id="PRO_5004525461" evidence="6">
    <location>
        <begin position="30"/>
        <end position="290"/>
    </location>
</feature>
<dbReference type="NCBIfam" id="TIGR01256">
    <property type="entry name" value="modA"/>
    <property type="match status" value="1"/>
</dbReference>
<dbReference type="Gene3D" id="3.40.190.10">
    <property type="entry name" value="Periplasmic binding protein-like II"/>
    <property type="match status" value="2"/>
</dbReference>
<dbReference type="PROSITE" id="PS51257">
    <property type="entry name" value="PROKAR_LIPOPROTEIN"/>
    <property type="match status" value="1"/>
</dbReference>
<dbReference type="EMBL" id="CP003696">
    <property type="protein sequence ID" value="AGP31571.1"/>
    <property type="molecule type" value="Genomic_DNA"/>
</dbReference>
<protein>
    <submittedName>
        <fullName evidence="7">Molybdate-binding protein</fullName>
    </submittedName>
</protein>